<gene>
    <name evidence="2" type="ORF">B9Z44_14380</name>
</gene>
<keyword evidence="1" id="KW-0732">Signal</keyword>
<evidence type="ECO:0000313" key="2">
    <source>
        <dbReference type="EMBL" id="PUE56431.1"/>
    </source>
</evidence>
<accession>A0A315EGK8</accession>
<dbReference type="EMBL" id="NESP01000002">
    <property type="protein sequence ID" value="PUE56431.1"/>
    <property type="molecule type" value="Genomic_DNA"/>
</dbReference>
<keyword evidence="3" id="KW-1185">Reference proteome</keyword>
<feature type="signal peptide" evidence="1">
    <location>
        <begin position="1"/>
        <end position="21"/>
    </location>
</feature>
<sequence length="156" mass="17235">MKRIFLTIYVAISAVSATASAAEFAAPARFEISGERGAGWVNFATPEGQFLYGEPVANRVIGGASNKAFAIGGLERKDYEFFSYQEEEALWLVMQDQIAAMQPKPKRKANPSLAAQKMNWPKVVVRDSQVCVPVLESANADDWREHLTCTEVPLHD</sequence>
<dbReference type="Proteomes" id="UP000251341">
    <property type="component" value="Unassembled WGS sequence"/>
</dbReference>
<evidence type="ECO:0000313" key="3">
    <source>
        <dbReference type="Proteomes" id="UP000251341"/>
    </source>
</evidence>
<organism evidence="2 3">
    <name type="scientific">Limnohabitans curvus</name>
    <dbReference type="NCBI Taxonomy" id="323423"/>
    <lineage>
        <taxon>Bacteria</taxon>
        <taxon>Pseudomonadati</taxon>
        <taxon>Pseudomonadota</taxon>
        <taxon>Betaproteobacteria</taxon>
        <taxon>Burkholderiales</taxon>
        <taxon>Comamonadaceae</taxon>
        <taxon>Limnohabitans</taxon>
    </lineage>
</organism>
<comment type="caution">
    <text evidence="2">The sequence shown here is derived from an EMBL/GenBank/DDBJ whole genome shotgun (WGS) entry which is preliminary data.</text>
</comment>
<name>A0A315EGK8_9BURK</name>
<feature type="chain" id="PRO_5016463097" evidence="1">
    <location>
        <begin position="22"/>
        <end position="156"/>
    </location>
</feature>
<evidence type="ECO:0000256" key="1">
    <source>
        <dbReference type="SAM" id="SignalP"/>
    </source>
</evidence>
<dbReference type="AlphaFoldDB" id="A0A315EGK8"/>
<dbReference type="RefSeq" id="WP_108402958.1">
    <property type="nucleotide sequence ID" value="NZ_NESP01000002.1"/>
</dbReference>
<proteinExistence type="predicted"/>
<protein>
    <submittedName>
        <fullName evidence="2">Uncharacterized protein</fullName>
    </submittedName>
</protein>
<reference evidence="2 3" key="1">
    <citation type="submission" date="2017-04" db="EMBL/GenBank/DDBJ databases">
        <title>Unexpected and diverse lifestyles within the genus Limnohabitans.</title>
        <authorList>
            <person name="Kasalicky V."/>
            <person name="Mehrshad M."/>
            <person name="Andrei S.-A."/>
            <person name="Salcher M."/>
            <person name="Kratochvilova H."/>
            <person name="Simek K."/>
            <person name="Ghai R."/>
        </authorList>
    </citation>
    <scope>NUCLEOTIDE SEQUENCE [LARGE SCALE GENOMIC DNA]</scope>
    <source>
        <strain evidence="2 3">MWH-C5</strain>
    </source>
</reference>